<dbReference type="InterPro" id="IPR024752">
    <property type="entry name" value="Myb/SANT-like_dom"/>
</dbReference>
<evidence type="ECO:0000313" key="3">
    <source>
        <dbReference type="Proteomes" id="UP001218218"/>
    </source>
</evidence>
<keyword evidence="3" id="KW-1185">Reference proteome</keyword>
<comment type="caution">
    <text evidence="2">The sequence shown here is derived from an EMBL/GenBank/DDBJ whole genome shotgun (WGS) entry which is preliminary data.</text>
</comment>
<protein>
    <recommendedName>
        <fullName evidence="1">Myb/SANT-like domain-containing protein</fullName>
    </recommendedName>
</protein>
<dbReference type="EMBL" id="JARIHO010000035">
    <property type="protein sequence ID" value="KAJ7331520.1"/>
    <property type="molecule type" value="Genomic_DNA"/>
</dbReference>
<proteinExistence type="predicted"/>
<reference evidence="2" key="1">
    <citation type="submission" date="2023-03" db="EMBL/GenBank/DDBJ databases">
        <title>Massive genome expansion in bonnet fungi (Mycena s.s.) driven by repeated elements and novel gene families across ecological guilds.</title>
        <authorList>
            <consortium name="Lawrence Berkeley National Laboratory"/>
            <person name="Harder C.B."/>
            <person name="Miyauchi S."/>
            <person name="Viragh M."/>
            <person name="Kuo A."/>
            <person name="Thoen E."/>
            <person name="Andreopoulos B."/>
            <person name="Lu D."/>
            <person name="Skrede I."/>
            <person name="Drula E."/>
            <person name="Henrissat B."/>
            <person name="Morin E."/>
            <person name="Kohler A."/>
            <person name="Barry K."/>
            <person name="LaButti K."/>
            <person name="Morin E."/>
            <person name="Salamov A."/>
            <person name="Lipzen A."/>
            <person name="Mereny Z."/>
            <person name="Hegedus B."/>
            <person name="Baldrian P."/>
            <person name="Stursova M."/>
            <person name="Weitz H."/>
            <person name="Taylor A."/>
            <person name="Grigoriev I.V."/>
            <person name="Nagy L.G."/>
            <person name="Martin F."/>
            <person name="Kauserud H."/>
        </authorList>
    </citation>
    <scope>NUCLEOTIDE SEQUENCE</scope>
    <source>
        <strain evidence="2">CBHHK002</strain>
    </source>
</reference>
<feature type="domain" description="Myb/SANT-like" evidence="1">
    <location>
        <begin position="2"/>
        <end position="71"/>
    </location>
</feature>
<evidence type="ECO:0000313" key="2">
    <source>
        <dbReference type="EMBL" id="KAJ7331520.1"/>
    </source>
</evidence>
<organism evidence="2 3">
    <name type="scientific">Mycena albidolilacea</name>
    <dbReference type="NCBI Taxonomy" id="1033008"/>
    <lineage>
        <taxon>Eukaryota</taxon>
        <taxon>Fungi</taxon>
        <taxon>Dikarya</taxon>
        <taxon>Basidiomycota</taxon>
        <taxon>Agaricomycotina</taxon>
        <taxon>Agaricomycetes</taxon>
        <taxon>Agaricomycetidae</taxon>
        <taxon>Agaricales</taxon>
        <taxon>Marasmiineae</taxon>
        <taxon>Mycenaceae</taxon>
        <taxon>Mycena</taxon>
    </lineage>
</organism>
<gene>
    <name evidence="2" type="ORF">DFH08DRAFT_814831</name>
</gene>
<accession>A0AAD6ZPS7</accession>
<evidence type="ECO:0000259" key="1">
    <source>
        <dbReference type="Pfam" id="PF12776"/>
    </source>
</evidence>
<dbReference type="AlphaFoldDB" id="A0AAD6ZPS7"/>
<dbReference type="Proteomes" id="UP001218218">
    <property type="component" value="Unassembled WGS sequence"/>
</dbReference>
<sequence>MLRNCKEMLQSDSGFKPQAYHICADAFKDDTNGAVKTADKCADHFSYLKKSFNIVRKLREQSGFGWDDGLKMEINLRHVRVLLVVAIKWEWDSSSPTPVLKLVGLMQISGNRCLFRVGLMVFRVGLMATGSAVGLMSNQHLFGAHGRSVPHVGRMYHFLGSQSTNQSVPPLRAV</sequence>
<dbReference type="Pfam" id="PF12776">
    <property type="entry name" value="Myb_DNA-bind_3"/>
    <property type="match status" value="1"/>
</dbReference>
<name>A0AAD6ZPS7_9AGAR</name>